<dbReference type="InterPro" id="IPR033494">
    <property type="entry name" value="NUDE"/>
</dbReference>
<proteinExistence type="inferred from homology"/>
<gene>
    <name evidence="5" type="ORF">PsYK624_018520</name>
</gene>
<evidence type="ECO:0000256" key="3">
    <source>
        <dbReference type="SAM" id="Coils"/>
    </source>
</evidence>
<feature type="region of interest" description="Disordered" evidence="4">
    <location>
        <begin position="233"/>
        <end position="343"/>
    </location>
</feature>
<feature type="compositionally biased region" description="Polar residues" evidence="4">
    <location>
        <begin position="248"/>
        <end position="273"/>
    </location>
</feature>
<dbReference type="PANTHER" id="PTHR10921:SF1">
    <property type="entry name" value="NUCLEAR DISTRIBUTION PROTEIN NUDE HOMOLOG"/>
    <property type="match status" value="1"/>
</dbReference>
<evidence type="ECO:0000256" key="2">
    <source>
        <dbReference type="ARBA" id="ARBA00023054"/>
    </source>
</evidence>
<dbReference type="GO" id="GO:0007059">
    <property type="term" value="P:chromosome segregation"/>
    <property type="evidence" value="ECO:0007669"/>
    <property type="project" value="TreeGrafter"/>
</dbReference>
<keyword evidence="6" id="KW-1185">Reference proteome</keyword>
<feature type="compositionally biased region" description="Low complexity" evidence="4">
    <location>
        <begin position="555"/>
        <end position="570"/>
    </location>
</feature>
<dbReference type="Proteomes" id="UP000703269">
    <property type="component" value="Unassembled WGS sequence"/>
</dbReference>
<name>A0A9P3FYV5_9APHY</name>
<dbReference type="OrthoDB" id="5877028at2759"/>
<dbReference type="GO" id="GO:0000132">
    <property type="term" value="P:establishment of mitotic spindle orientation"/>
    <property type="evidence" value="ECO:0007669"/>
    <property type="project" value="TreeGrafter"/>
</dbReference>
<feature type="compositionally biased region" description="Low complexity" evidence="4">
    <location>
        <begin position="468"/>
        <end position="477"/>
    </location>
</feature>
<feature type="compositionally biased region" description="Low complexity" evidence="4">
    <location>
        <begin position="378"/>
        <end position="404"/>
    </location>
</feature>
<dbReference type="GO" id="GO:0005871">
    <property type="term" value="C:kinesin complex"/>
    <property type="evidence" value="ECO:0007669"/>
    <property type="project" value="TreeGrafter"/>
</dbReference>
<dbReference type="GO" id="GO:0051642">
    <property type="term" value="P:centrosome localization"/>
    <property type="evidence" value="ECO:0007669"/>
    <property type="project" value="TreeGrafter"/>
</dbReference>
<evidence type="ECO:0000256" key="1">
    <source>
        <dbReference type="ARBA" id="ARBA00007429"/>
    </source>
</evidence>
<dbReference type="GO" id="GO:0008017">
    <property type="term" value="F:microtubule binding"/>
    <property type="evidence" value="ECO:0007669"/>
    <property type="project" value="InterPro"/>
</dbReference>
<evidence type="ECO:0008006" key="7">
    <source>
        <dbReference type="Google" id="ProtNLM"/>
    </source>
</evidence>
<evidence type="ECO:0000313" key="5">
    <source>
        <dbReference type="EMBL" id="GJE85773.1"/>
    </source>
</evidence>
<dbReference type="GO" id="GO:0007020">
    <property type="term" value="P:microtubule nucleation"/>
    <property type="evidence" value="ECO:0007669"/>
    <property type="project" value="TreeGrafter"/>
</dbReference>
<feature type="compositionally biased region" description="Low complexity" evidence="4">
    <location>
        <begin position="329"/>
        <end position="343"/>
    </location>
</feature>
<comment type="caution">
    <text evidence="5">The sequence shown here is derived from an EMBL/GenBank/DDBJ whole genome shotgun (WGS) entry which is preliminary data.</text>
</comment>
<dbReference type="GO" id="GO:0047496">
    <property type="term" value="P:vesicle transport along microtubule"/>
    <property type="evidence" value="ECO:0007669"/>
    <property type="project" value="TreeGrafter"/>
</dbReference>
<evidence type="ECO:0000256" key="4">
    <source>
        <dbReference type="SAM" id="MobiDB-lite"/>
    </source>
</evidence>
<protein>
    <recommendedName>
        <fullName evidence="7">NUDE domain-containing protein</fullName>
    </recommendedName>
</protein>
<feature type="compositionally biased region" description="Polar residues" evidence="4">
    <location>
        <begin position="600"/>
        <end position="609"/>
    </location>
</feature>
<feature type="compositionally biased region" description="Polar residues" evidence="4">
    <location>
        <begin position="284"/>
        <end position="307"/>
    </location>
</feature>
<dbReference type="EMBL" id="BPQB01000003">
    <property type="protein sequence ID" value="GJE85773.1"/>
    <property type="molecule type" value="Genomic_DNA"/>
</dbReference>
<evidence type="ECO:0000313" key="6">
    <source>
        <dbReference type="Proteomes" id="UP000703269"/>
    </source>
</evidence>
<dbReference type="AlphaFoldDB" id="A0A9P3FYV5"/>
<keyword evidence="2 3" id="KW-0175">Coiled coil</keyword>
<dbReference type="PANTHER" id="PTHR10921">
    <property type="entry name" value="NUCLEAR DISTRIBUTION PROTEIN NUDE HOMOLOG 1"/>
    <property type="match status" value="1"/>
</dbReference>
<organism evidence="5 6">
    <name type="scientific">Phanerochaete sordida</name>
    <dbReference type="NCBI Taxonomy" id="48140"/>
    <lineage>
        <taxon>Eukaryota</taxon>
        <taxon>Fungi</taxon>
        <taxon>Dikarya</taxon>
        <taxon>Basidiomycota</taxon>
        <taxon>Agaricomycotina</taxon>
        <taxon>Agaricomycetes</taxon>
        <taxon>Polyporales</taxon>
        <taxon>Phanerochaetaceae</taxon>
        <taxon>Phanerochaete</taxon>
    </lineage>
</organism>
<feature type="compositionally biased region" description="Low complexity" evidence="4">
    <location>
        <begin position="509"/>
        <end position="535"/>
    </location>
</feature>
<dbReference type="Gene3D" id="6.10.250.1080">
    <property type="match status" value="1"/>
</dbReference>
<feature type="region of interest" description="Disordered" evidence="4">
    <location>
        <begin position="358"/>
        <end position="617"/>
    </location>
</feature>
<feature type="coiled-coil region" evidence="3">
    <location>
        <begin position="42"/>
        <end position="206"/>
    </location>
</feature>
<sequence length="632" mass="68768">MTAFLQPMDALRLGEKITVTLDDPNHAHTDWKAKYMEVADMLAETRAELDDFQVSSRELEEELERELERTEKAQQDLKVKAAKAEQEKDEWKSKFMSLQTMHNTTTTSLQRELDTIRQDYQQVKIQLRELEMGNDDLERNERAISSSLADTEQRYAKVLEEKILLEHELLDKATIEEDFQRLKDELRDANEEISVLKEQLAAALDRAPVEIPPSVTPSRASRVLEDGENISAAAQSDRNFADHPPSTPTKTLPPINTSISRNTDSLVSSSGQATLLHKAGFNPHSATSTAPSHSYSSAVRSNTNVTPATGRPLTSRAPSARPLANRNFSSHSGMSTTTGTSKGVQMLSEMRARVEVLGQKIHTRVPRIRMGSVSRGTSAPSPKAGPSSIGSPSASSSKSSLRSPSPDRPPPLKSKAQSLDLEKTPVGNTSGWVLIMEDSPSPLKDKEKHVRRRSGPIAPSAFRPLGMTSTAAASSPTTEHRPVRPPSAQSSSQIPTGVRRPHSRTSEGRSSVSTNATSSTISSIPTPVSRPTTPTFLPVPSNSLYHSGIKRPTVSSSPALSSPSPFSSPSKRNSAPTRPSGKPIPPSLMQSRIGRPAPNSPSRKPQNPNLADADFKYRARASSDMLLFGRGT</sequence>
<reference evidence="5 6" key="1">
    <citation type="submission" date="2021-08" db="EMBL/GenBank/DDBJ databases">
        <title>Draft Genome Sequence of Phanerochaete sordida strain YK-624.</title>
        <authorList>
            <person name="Mori T."/>
            <person name="Dohra H."/>
            <person name="Suzuki T."/>
            <person name="Kawagishi H."/>
            <person name="Hirai H."/>
        </authorList>
    </citation>
    <scope>NUCLEOTIDE SEQUENCE [LARGE SCALE GENOMIC DNA]</scope>
    <source>
        <strain evidence="5 6">YK-624</strain>
    </source>
</reference>
<dbReference type="GO" id="GO:0000776">
    <property type="term" value="C:kinetochore"/>
    <property type="evidence" value="ECO:0007669"/>
    <property type="project" value="TreeGrafter"/>
</dbReference>
<accession>A0A9P3FYV5</accession>
<comment type="similarity">
    <text evidence="1">Belongs to the nudE family.</text>
</comment>